<evidence type="ECO:0000313" key="2">
    <source>
        <dbReference type="EMBL" id="MCF7541377.1"/>
    </source>
</evidence>
<comment type="caution">
    <text evidence="2">The sequence shown here is derived from an EMBL/GenBank/DDBJ whole genome shotgun (WGS) entry which is preliminary data.</text>
</comment>
<name>A0ABS9I0N5_9PSED</name>
<sequence>MFNKKTTSLILAASLVSLAGVTAAQPAASTMNFCTKISGAIPAGTVNPGEQQVIYGPYTVTCGTTSHHFNVTGASGQVPVFVQQLQGGSWSSVTGKTYDPSGLFGAGTFRLVIDNVQSPVPTRYSGSYVVPM</sequence>
<feature type="chain" id="PRO_5047410145" description="Secreted protein" evidence="1">
    <location>
        <begin position="20"/>
        <end position="132"/>
    </location>
</feature>
<organism evidence="2 3">
    <name type="scientific">Pseudomonas petrae</name>
    <dbReference type="NCBI Taxonomy" id="2912190"/>
    <lineage>
        <taxon>Bacteria</taxon>
        <taxon>Pseudomonadati</taxon>
        <taxon>Pseudomonadota</taxon>
        <taxon>Gammaproteobacteria</taxon>
        <taxon>Pseudomonadales</taxon>
        <taxon>Pseudomonadaceae</taxon>
        <taxon>Pseudomonas</taxon>
    </lineage>
</organism>
<dbReference type="Proteomes" id="UP001162905">
    <property type="component" value="Unassembled WGS sequence"/>
</dbReference>
<dbReference type="EMBL" id="JAKJXH010000003">
    <property type="protein sequence ID" value="MCF7541377.1"/>
    <property type="molecule type" value="Genomic_DNA"/>
</dbReference>
<accession>A0ABS9I0N5</accession>
<keyword evidence="3" id="KW-1185">Reference proteome</keyword>
<feature type="signal peptide" evidence="1">
    <location>
        <begin position="1"/>
        <end position="19"/>
    </location>
</feature>
<keyword evidence="1" id="KW-0732">Signal</keyword>
<protein>
    <recommendedName>
        <fullName evidence="4">Secreted protein</fullName>
    </recommendedName>
</protein>
<evidence type="ECO:0000256" key="1">
    <source>
        <dbReference type="SAM" id="SignalP"/>
    </source>
</evidence>
<reference evidence="2" key="1">
    <citation type="submission" date="2022-01" db="EMBL/GenBank/DDBJ databases">
        <title>Pseudomonas sp. nov. isolated from Antarctic regolith.</title>
        <authorList>
            <person name="Novakova D."/>
            <person name="Sedlar K."/>
        </authorList>
    </citation>
    <scope>NUCLEOTIDE SEQUENCE</scope>
    <source>
        <strain evidence="2">P2647</strain>
    </source>
</reference>
<proteinExistence type="predicted"/>
<evidence type="ECO:0000313" key="3">
    <source>
        <dbReference type="Proteomes" id="UP001162905"/>
    </source>
</evidence>
<dbReference type="RefSeq" id="WP_237250644.1">
    <property type="nucleotide sequence ID" value="NZ_JAKJXH010000003.1"/>
</dbReference>
<gene>
    <name evidence="2" type="ORF">L4G47_03980</name>
</gene>
<evidence type="ECO:0008006" key="4">
    <source>
        <dbReference type="Google" id="ProtNLM"/>
    </source>
</evidence>